<reference evidence="2 3" key="1">
    <citation type="submission" date="2022-07" db="EMBL/GenBank/DDBJ databases">
        <title>Mucilaginibacter sp. JC4.</title>
        <authorList>
            <person name="Le V."/>
            <person name="Ko S.-R."/>
            <person name="Ahn C.-Y."/>
            <person name="Oh H.-M."/>
        </authorList>
    </citation>
    <scope>NUCLEOTIDE SEQUENCE [LARGE SCALE GENOMIC DNA]</scope>
    <source>
        <strain evidence="2 3">JC4</strain>
    </source>
</reference>
<evidence type="ECO:0000313" key="3">
    <source>
        <dbReference type="Proteomes" id="UP001204376"/>
    </source>
</evidence>
<keyword evidence="1" id="KW-0472">Membrane</keyword>
<sequence length="72" mass="7976">MNAKFAIGLATLYLVVYTGLLAAGVPLALQGALFTAAPVVLIWAVYRVLKDKSFQYPELSKDEEWGYLDEPR</sequence>
<keyword evidence="3" id="KW-1185">Reference proteome</keyword>
<dbReference type="EMBL" id="JANHOH010000002">
    <property type="protein sequence ID" value="MCQ6959236.1"/>
    <property type="molecule type" value="Genomic_DNA"/>
</dbReference>
<name>A0ABT1T3Q0_9SPHI</name>
<accession>A0ABT1T3Q0</accession>
<gene>
    <name evidence="2" type="ORF">NPE20_14770</name>
</gene>
<evidence type="ECO:0000313" key="2">
    <source>
        <dbReference type="EMBL" id="MCQ6959236.1"/>
    </source>
</evidence>
<comment type="caution">
    <text evidence="2">The sequence shown here is derived from an EMBL/GenBank/DDBJ whole genome shotgun (WGS) entry which is preliminary data.</text>
</comment>
<keyword evidence="1" id="KW-1133">Transmembrane helix</keyword>
<keyword evidence="1" id="KW-0812">Transmembrane</keyword>
<proteinExistence type="predicted"/>
<organism evidence="2 3">
    <name type="scientific">Mucilaginibacter aquariorum</name>
    <dbReference type="NCBI Taxonomy" id="2967225"/>
    <lineage>
        <taxon>Bacteria</taxon>
        <taxon>Pseudomonadati</taxon>
        <taxon>Bacteroidota</taxon>
        <taxon>Sphingobacteriia</taxon>
        <taxon>Sphingobacteriales</taxon>
        <taxon>Sphingobacteriaceae</taxon>
        <taxon>Mucilaginibacter</taxon>
    </lineage>
</organism>
<dbReference type="RefSeq" id="WP_256539422.1">
    <property type="nucleotide sequence ID" value="NZ_JANHOH010000002.1"/>
</dbReference>
<feature type="transmembrane region" description="Helical" evidence="1">
    <location>
        <begin position="32"/>
        <end position="49"/>
    </location>
</feature>
<protein>
    <submittedName>
        <fullName evidence="2">Uncharacterized protein</fullName>
    </submittedName>
</protein>
<evidence type="ECO:0000256" key="1">
    <source>
        <dbReference type="SAM" id="Phobius"/>
    </source>
</evidence>
<dbReference type="Proteomes" id="UP001204376">
    <property type="component" value="Unassembled WGS sequence"/>
</dbReference>